<dbReference type="Pfam" id="PF00905">
    <property type="entry name" value="Transpeptidase"/>
    <property type="match status" value="1"/>
</dbReference>
<comment type="caution">
    <text evidence="2">The sequence shown here is derived from an EMBL/GenBank/DDBJ whole genome shotgun (WGS) entry which is preliminary data.</text>
</comment>
<dbReference type="Gene3D" id="3.40.710.10">
    <property type="entry name" value="DD-peptidase/beta-lactamase superfamily"/>
    <property type="match status" value="1"/>
</dbReference>
<dbReference type="SUPFAM" id="SSF56601">
    <property type="entry name" value="beta-lactamase/transpeptidase-like"/>
    <property type="match status" value="1"/>
</dbReference>
<gene>
    <name evidence="2" type="ORF">G3480_25740</name>
</gene>
<evidence type="ECO:0000313" key="3">
    <source>
        <dbReference type="Proteomes" id="UP000471640"/>
    </source>
</evidence>
<dbReference type="EMBL" id="JAAIJR010000258">
    <property type="protein sequence ID" value="NEX23636.1"/>
    <property type="molecule type" value="Genomic_DNA"/>
</dbReference>
<dbReference type="AlphaFoldDB" id="A0A6P1E3K7"/>
<dbReference type="InterPro" id="IPR001460">
    <property type="entry name" value="PCN-bd_Tpept"/>
</dbReference>
<evidence type="ECO:0000259" key="1">
    <source>
        <dbReference type="Pfam" id="PF00905"/>
    </source>
</evidence>
<dbReference type="InterPro" id="IPR012338">
    <property type="entry name" value="Beta-lactam/transpept-like"/>
</dbReference>
<dbReference type="GO" id="GO:0008658">
    <property type="term" value="F:penicillin binding"/>
    <property type="evidence" value="ECO:0007669"/>
    <property type="project" value="InterPro"/>
</dbReference>
<proteinExistence type="predicted"/>
<accession>A0A6P1E3K7</accession>
<protein>
    <recommendedName>
        <fullName evidence="1">Penicillin-binding protein transpeptidase domain-containing protein</fullName>
    </recommendedName>
</protein>
<dbReference type="Proteomes" id="UP000471640">
    <property type="component" value="Unassembled WGS sequence"/>
</dbReference>
<reference evidence="3" key="1">
    <citation type="journal article" date="2020" name="Microbiol. Resour. Announc.">
        <title>Draft Genome Sequences of Thiorhodococcus mannitoliphagus and Thiorhodococcus minor, Purple Sulfur Photosynthetic Bacteria in the Gammaproteobacterial Family Chromatiaceae.</title>
        <authorList>
            <person name="Aviles F.A."/>
            <person name="Meyer T.E."/>
            <person name="Kyndt J.A."/>
        </authorList>
    </citation>
    <scope>NUCLEOTIDE SEQUENCE [LARGE SCALE GENOMIC DNA]</scope>
    <source>
        <strain evidence="3">DSM 18266</strain>
    </source>
</reference>
<sequence length="127" mass="14178">LVVLTPRIASSPTFALKLAEKVLRFLSVTVALLVNVRGDNLNPCPIFGVHYTLRDIMVVEQTPDWTLRAKTGWSTRMTPSIGWYVGYVETHDETWVFALNLDLRDADDLPLRAALTRAALQAKGVID</sequence>
<name>A0A6P1E3K7_9GAMM</name>
<feature type="domain" description="Penicillin-binding protein transpeptidase" evidence="1">
    <location>
        <begin position="53"/>
        <end position="120"/>
    </location>
</feature>
<keyword evidence="3" id="KW-1185">Reference proteome</keyword>
<feature type="non-terminal residue" evidence="2">
    <location>
        <position position="1"/>
    </location>
</feature>
<organism evidence="2 3">
    <name type="scientific">Thiorhodococcus mannitoliphagus</name>
    <dbReference type="NCBI Taxonomy" id="329406"/>
    <lineage>
        <taxon>Bacteria</taxon>
        <taxon>Pseudomonadati</taxon>
        <taxon>Pseudomonadota</taxon>
        <taxon>Gammaproteobacteria</taxon>
        <taxon>Chromatiales</taxon>
        <taxon>Chromatiaceae</taxon>
        <taxon>Thiorhodococcus</taxon>
    </lineage>
</organism>
<evidence type="ECO:0000313" key="2">
    <source>
        <dbReference type="EMBL" id="NEX23636.1"/>
    </source>
</evidence>
<dbReference type="RefSeq" id="WP_276611757.1">
    <property type="nucleotide sequence ID" value="NZ_JAAIJR010000258.1"/>
</dbReference>
<reference evidence="2 3" key="2">
    <citation type="submission" date="2020-02" db="EMBL/GenBank/DDBJ databases">
        <title>Genome sequences of Thiorhodococcus mannitoliphagus and Thiorhodococcus minor, purple sulfur photosynthetic bacteria in the gammaproteobacterial family, Chromatiaceae.</title>
        <authorList>
            <person name="Aviles F.A."/>
            <person name="Meyer T.E."/>
            <person name="Kyndt J.A."/>
        </authorList>
    </citation>
    <scope>NUCLEOTIDE SEQUENCE [LARGE SCALE GENOMIC DNA]</scope>
    <source>
        <strain evidence="2 3">DSM 18266</strain>
    </source>
</reference>